<name>A0A510Y953_MARHA</name>
<evidence type="ECO:0000313" key="2">
    <source>
        <dbReference type="EMBL" id="GEK59879.1"/>
    </source>
</evidence>
<evidence type="ECO:0000256" key="1">
    <source>
        <dbReference type="SAM" id="MobiDB-lite"/>
    </source>
</evidence>
<organism evidence="2 3">
    <name type="scientific">Marinococcus halophilus</name>
    <dbReference type="NCBI Taxonomy" id="1371"/>
    <lineage>
        <taxon>Bacteria</taxon>
        <taxon>Bacillati</taxon>
        <taxon>Bacillota</taxon>
        <taxon>Bacilli</taxon>
        <taxon>Bacillales</taxon>
        <taxon>Bacillaceae</taxon>
        <taxon>Marinococcus</taxon>
    </lineage>
</organism>
<dbReference type="AlphaFoldDB" id="A0A510Y953"/>
<protein>
    <recommendedName>
        <fullName evidence="4">Helix-turn-helix domain-containing protein</fullName>
    </recommendedName>
</protein>
<dbReference type="Proteomes" id="UP000321051">
    <property type="component" value="Unassembled WGS sequence"/>
</dbReference>
<accession>A0A510Y953</accession>
<proteinExistence type="predicted"/>
<sequence length="59" mass="6818">MQDCLAQQNDYSRIAEQHQVSYHQIYRRARKYAQGGWKAPGGPARPLPATKSVNQRRAY</sequence>
<evidence type="ECO:0008006" key="4">
    <source>
        <dbReference type="Google" id="ProtNLM"/>
    </source>
</evidence>
<gene>
    <name evidence="2" type="ORF">MHA01_27840</name>
</gene>
<reference evidence="2 3" key="1">
    <citation type="submission" date="2019-07" db="EMBL/GenBank/DDBJ databases">
        <title>Whole genome shotgun sequence of Marinococcus halophilus NBRC 102359.</title>
        <authorList>
            <person name="Hosoyama A."/>
            <person name="Uohara A."/>
            <person name="Ohji S."/>
            <person name="Ichikawa N."/>
        </authorList>
    </citation>
    <scope>NUCLEOTIDE SEQUENCE [LARGE SCALE GENOMIC DNA]</scope>
    <source>
        <strain evidence="2 3">NBRC 102359</strain>
    </source>
</reference>
<feature type="region of interest" description="Disordered" evidence="1">
    <location>
        <begin position="35"/>
        <end position="59"/>
    </location>
</feature>
<evidence type="ECO:0000313" key="3">
    <source>
        <dbReference type="Proteomes" id="UP000321051"/>
    </source>
</evidence>
<keyword evidence="3" id="KW-1185">Reference proteome</keyword>
<dbReference type="EMBL" id="BJUN01000021">
    <property type="protein sequence ID" value="GEK59879.1"/>
    <property type="molecule type" value="Genomic_DNA"/>
</dbReference>
<dbReference type="OrthoDB" id="9797531at2"/>
<comment type="caution">
    <text evidence="2">The sequence shown here is derived from an EMBL/GenBank/DDBJ whole genome shotgun (WGS) entry which is preliminary data.</text>
</comment>